<keyword evidence="3 6" id="KW-0812">Transmembrane</keyword>
<evidence type="ECO:0000256" key="3">
    <source>
        <dbReference type="ARBA" id="ARBA00022692"/>
    </source>
</evidence>
<dbReference type="Pfam" id="PF03631">
    <property type="entry name" value="Virul_fac_BrkB"/>
    <property type="match status" value="1"/>
</dbReference>
<evidence type="ECO:0000256" key="5">
    <source>
        <dbReference type="ARBA" id="ARBA00023136"/>
    </source>
</evidence>
<dbReference type="EMBL" id="FNGS01000006">
    <property type="protein sequence ID" value="SDM45646.1"/>
    <property type="molecule type" value="Genomic_DNA"/>
</dbReference>
<dbReference type="AlphaFoldDB" id="A0A1G9TD98"/>
<feature type="transmembrane region" description="Helical" evidence="6">
    <location>
        <begin position="161"/>
        <end position="188"/>
    </location>
</feature>
<proteinExistence type="predicted"/>
<sequence>MFSSTLIPESIENHPYIQKIRNWLHSIHFSKRGFTLYHLLEVLIGNVLKFDIDQRATAVAYSFTLALFPAIIFLFTLIPYIPVEHLDTQIMTFLSEVMPRGIYKEAESTIRDIVSRKRGGVLSFGFILTIYSAMSGMLALMRAFNVAQRTDDNRGFVRTRLIALLLTVLLSLVLIVAVAVLIVGRLVVDELTYQGILSMDSTYRYIEWISYLTVFVVLFVAVSIIYYFAPALHKRWRFFNPGSVTASLLIILITHGFSYYLSNFASYNRLYGAVGTLIALMVWLYLVALLLILGFEVNQSMDDATKKASKKN</sequence>
<feature type="transmembrane region" description="Helical" evidence="6">
    <location>
        <begin position="58"/>
        <end position="81"/>
    </location>
</feature>
<evidence type="ECO:0000256" key="2">
    <source>
        <dbReference type="ARBA" id="ARBA00022475"/>
    </source>
</evidence>
<evidence type="ECO:0000256" key="1">
    <source>
        <dbReference type="ARBA" id="ARBA00004651"/>
    </source>
</evidence>
<dbReference type="PANTHER" id="PTHR30213:SF0">
    <property type="entry name" value="UPF0761 MEMBRANE PROTEIN YIHY"/>
    <property type="match status" value="1"/>
</dbReference>
<feature type="transmembrane region" description="Helical" evidence="6">
    <location>
        <begin position="273"/>
        <end position="297"/>
    </location>
</feature>
<dbReference type="Proteomes" id="UP000198901">
    <property type="component" value="Unassembled WGS sequence"/>
</dbReference>
<accession>A0A1G9TD98</accession>
<dbReference type="PANTHER" id="PTHR30213">
    <property type="entry name" value="INNER MEMBRANE PROTEIN YHJD"/>
    <property type="match status" value="1"/>
</dbReference>
<evidence type="ECO:0000313" key="7">
    <source>
        <dbReference type="EMBL" id="SDM45646.1"/>
    </source>
</evidence>
<dbReference type="NCBIfam" id="TIGR00765">
    <property type="entry name" value="yihY_not_rbn"/>
    <property type="match status" value="1"/>
</dbReference>
<dbReference type="STRING" id="563176.SAMN04488090_3515"/>
<dbReference type="PIRSF" id="PIRSF035875">
    <property type="entry name" value="RNase_BN"/>
    <property type="match status" value="1"/>
</dbReference>
<feature type="transmembrane region" description="Helical" evidence="6">
    <location>
        <begin position="121"/>
        <end position="140"/>
    </location>
</feature>
<dbReference type="InterPro" id="IPR017039">
    <property type="entry name" value="Virul_fac_BrkB"/>
</dbReference>
<keyword evidence="4 6" id="KW-1133">Transmembrane helix</keyword>
<keyword evidence="5 6" id="KW-0472">Membrane</keyword>
<feature type="transmembrane region" description="Helical" evidence="6">
    <location>
        <begin position="241"/>
        <end position="261"/>
    </location>
</feature>
<comment type="subcellular location">
    <subcellularLocation>
        <location evidence="1">Cell membrane</location>
        <topology evidence="1">Multi-pass membrane protein</topology>
    </subcellularLocation>
</comment>
<evidence type="ECO:0000256" key="4">
    <source>
        <dbReference type="ARBA" id="ARBA00022989"/>
    </source>
</evidence>
<name>A0A1G9TD98_9BACT</name>
<gene>
    <name evidence="7" type="ORF">SAMN04488090_3515</name>
</gene>
<reference evidence="7 8" key="1">
    <citation type="submission" date="2016-10" db="EMBL/GenBank/DDBJ databases">
        <authorList>
            <person name="de Groot N.N."/>
        </authorList>
    </citation>
    <scope>NUCLEOTIDE SEQUENCE [LARGE SCALE GENOMIC DNA]</scope>
    <source>
        <strain evidence="7 8">DSM 21668</strain>
    </source>
</reference>
<dbReference type="GO" id="GO:0005886">
    <property type="term" value="C:plasma membrane"/>
    <property type="evidence" value="ECO:0007669"/>
    <property type="project" value="UniProtKB-SubCell"/>
</dbReference>
<evidence type="ECO:0000313" key="8">
    <source>
        <dbReference type="Proteomes" id="UP000198901"/>
    </source>
</evidence>
<organism evidence="7 8">
    <name type="scientific">Siphonobacter aquaeclarae</name>
    <dbReference type="NCBI Taxonomy" id="563176"/>
    <lineage>
        <taxon>Bacteria</taxon>
        <taxon>Pseudomonadati</taxon>
        <taxon>Bacteroidota</taxon>
        <taxon>Cytophagia</taxon>
        <taxon>Cytophagales</taxon>
        <taxon>Cytophagaceae</taxon>
        <taxon>Siphonobacter</taxon>
    </lineage>
</organism>
<protein>
    <submittedName>
        <fullName evidence="7">Membrane protein</fullName>
    </submittedName>
</protein>
<evidence type="ECO:0000256" key="6">
    <source>
        <dbReference type="SAM" id="Phobius"/>
    </source>
</evidence>
<keyword evidence="8" id="KW-1185">Reference proteome</keyword>
<keyword evidence="2" id="KW-1003">Cell membrane</keyword>
<feature type="transmembrane region" description="Helical" evidence="6">
    <location>
        <begin position="208"/>
        <end position="229"/>
    </location>
</feature>